<dbReference type="AlphaFoldDB" id="A0A1A9NCE1"/>
<evidence type="ECO:0000256" key="1">
    <source>
        <dbReference type="ARBA" id="ARBA00022741"/>
    </source>
</evidence>
<dbReference type="Gene3D" id="1.25.40.10">
    <property type="entry name" value="Tetratricopeptide repeat domain"/>
    <property type="match status" value="1"/>
</dbReference>
<dbReference type="Gene3D" id="3.40.50.300">
    <property type="entry name" value="P-loop containing nucleotide triphosphate hydrolases"/>
    <property type="match status" value="1"/>
</dbReference>
<dbReference type="InterPro" id="IPR029787">
    <property type="entry name" value="Nucleotide_cyclase"/>
</dbReference>
<feature type="domain" description="Bacterial transcriptional activator" evidence="3">
    <location>
        <begin position="128"/>
        <end position="273"/>
    </location>
</feature>
<evidence type="ECO:0000313" key="5">
    <source>
        <dbReference type="Proteomes" id="UP000078116"/>
    </source>
</evidence>
<dbReference type="InterPro" id="IPR011990">
    <property type="entry name" value="TPR-like_helical_dom_sf"/>
</dbReference>
<reference evidence="4 5" key="1">
    <citation type="submission" date="2016-04" db="EMBL/GenBank/DDBJ databases">
        <title>Reclassification of Paraburkholderia panaciterrae (Farh et al. 2015) Dobritsa &amp; Samadpour 2016 as a later homotypic synonym of Paraburkholderia ginsengiterrae (Farh et al. 2015) Dobritsa &amp; Samadpour 2016.</title>
        <authorList>
            <person name="Dobritsa A.P."/>
            <person name="Kutumbaka K."/>
            <person name="Samadpour M."/>
        </authorList>
    </citation>
    <scope>NUCLEOTIDE SEQUENCE [LARGE SCALE GENOMIC DNA]</scope>
    <source>
        <strain evidence="4 5">DCY85</strain>
    </source>
</reference>
<dbReference type="SUPFAM" id="SSF52540">
    <property type="entry name" value="P-loop containing nucleoside triphosphate hydrolases"/>
    <property type="match status" value="1"/>
</dbReference>
<dbReference type="OrthoDB" id="9758570at2"/>
<keyword evidence="1" id="KW-0547">Nucleotide-binding</keyword>
<dbReference type="SUPFAM" id="SSF55073">
    <property type="entry name" value="Nucleotide cyclase"/>
    <property type="match status" value="1"/>
</dbReference>
<proteinExistence type="predicted"/>
<dbReference type="InterPro" id="IPR036388">
    <property type="entry name" value="WH-like_DNA-bd_sf"/>
</dbReference>
<dbReference type="InterPro" id="IPR027417">
    <property type="entry name" value="P-loop_NTPase"/>
</dbReference>
<name>A0A1A9NCE1_9BURK</name>
<dbReference type="GO" id="GO:0003677">
    <property type="term" value="F:DNA binding"/>
    <property type="evidence" value="ECO:0007669"/>
    <property type="project" value="InterPro"/>
</dbReference>
<comment type="caution">
    <text evidence="4">The sequence shown here is derived from an EMBL/GenBank/DDBJ whole genome shotgun (WGS) entry which is preliminary data.</text>
</comment>
<dbReference type="GO" id="GO:0006355">
    <property type="term" value="P:regulation of DNA-templated transcription"/>
    <property type="evidence" value="ECO:0007669"/>
    <property type="project" value="InterPro"/>
</dbReference>
<organism evidence="4 5">
    <name type="scientific">Paraburkholderia ginsengiterrae</name>
    <dbReference type="NCBI Taxonomy" id="1462993"/>
    <lineage>
        <taxon>Bacteria</taxon>
        <taxon>Pseudomonadati</taxon>
        <taxon>Pseudomonadota</taxon>
        <taxon>Betaproteobacteria</taxon>
        <taxon>Burkholderiales</taxon>
        <taxon>Burkholderiaceae</taxon>
        <taxon>Paraburkholderia</taxon>
    </lineage>
</organism>
<dbReference type="Gene3D" id="1.10.10.10">
    <property type="entry name" value="Winged helix-like DNA-binding domain superfamily/Winged helix DNA-binding domain"/>
    <property type="match status" value="1"/>
</dbReference>
<dbReference type="Gene3D" id="3.30.70.1230">
    <property type="entry name" value="Nucleotide cyclase"/>
    <property type="match status" value="1"/>
</dbReference>
<dbReference type="PANTHER" id="PTHR16305:SF35">
    <property type="entry name" value="TRANSCRIPTIONAL ACTIVATOR DOMAIN"/>
    <property type="match status" value="1"/>
</dbReference>
<dbReference type="Pfam" id="PF13191">
    <property type="entry name" value="AAA_16"/>
    <property type="match status" value="1"/>
</dbReference>
<dbReference type="GO" id="GO:0005524">
    <property type="term" value="F:ATP binding"/>
    <property type="evidence" value="ECO:0007669"/>
    <property type="project" value="UniProtKB-KW"/>
</dbReference>
<accession>A0A1A9NCE1</accession>
<dbReference type="RefSeq" id="WP_064285965.1">
    <property type="nucleotide sequence ID" value="NZ_LXKA01000121.1"/>
</dbReference>
<evidence type="ECO:0000256" key="2">
    <source>
        <dbReference type="ARBA" id="ARBA00022840"/>
    </source>
</evidence>
<dbReference type="STRING" id="1462993.A6V36_29815"/>
<dbReference type="SUPFAM" id="SSF48452">
    <property type="entry name" value="TPR-like"/>
    <property type="match status" value="1"/>
</dbReference>
<dbReference type="InterPro" id="IPR041664">
    <property type="entry name" value="AAA_16"/>
</dbReference>
<dbReference type="InterPro" id="IPR005158">
    <property type="entry name" value="BTAD"/>
</dbReference>
<keyword evidence="2" id="KW-0067">ATP-binding</keyword>
<dbReference type="Pfam" id="PF03704">
    <property type="entry name" value="BTAD"/>
    <property type="match status" value="1"/>
</dbReference>
<evidence type="ECO:0000259" key="3">
    <source>
        <dbReference type="SMART" id="SM01043"/>
    </source>
</evidence>
<dbReference type="GO" id="GO:0005737">
    <property type="term" value="C:cytoplasm"/>
    <property type="evidence" value="ECO:0007669"/>
    <property type="project" value="TreeGrafter"/>
</dbReference>
<dbReference type="SMART" id="SM01043">
    <property type="entry name" value="BTAD"/>
    <property type="match status" value="1"/>
</dbReference>
<evidence type="ECO:0000313" key="4">
    <source>
        <dbReference type="EMBL" id="OAJ63601.1"/>
    </source>
</evidence>
<dbReference type="GO" id="GO:0004016">
    <property type="term" value="F:adenylate cyclase activity"/>
    <property type="evidence" value="ECO:0007669"/>
    <property type="project" value="TreeGrafter"/>
</dbReference>
<sequence length="828" mass="89564">MLVIDTHPAGQAAVLPLTQHCRADDNPIVVPPASRIALLGPMRIERGDSVVALKYHKSRALLAWLVSQPGAAHSRDWLAELLWPGEEPGSGRRKLKRVLFDVKAALGEACFEIHRDLLSLRPDALTWVDVHALSAAVGELPPDDRLAGAAALAPLAQLEALSQTAELYRGEFLADIQIDDAGEFERWMEARRVAYRYAIARLRRFLAAGLAQHGEFVRAATHARRLTADEPWDESGWQLLISILMRDGRRAEARAELEHCRAALDAPPHRDTLALVEMPARAVAPMFAQTAERRLITVAYCQLTVPRCDDPDGWAAALVAPRKRCEGILQAAGAFVVHAPAGGLFAYFGFPVTHEGAVRQAVTAALTCCASVGAEGGLRERTGVAISFGIHTGLTLSAVHENQPDLGCRLTRIVGLLANSARAGEVLISDATARLLPECDFRAVRQVFVSDASTGERVEALLAMPLDAMPPGDERNPLIGRDAQLTQLDQALRQCAELSMRALVITGDAGMGKSSLVRHFVKSRGLDAVELRCRPEFAATPFHPFRHWVRRLARPQTARAVAARETLSESLDTLANELLTLLEPDSPQIEALVNQLLILLDDTVPEGGLICLDDAQWADPGTAQVIARLMEAPLHHRLPVIVGRDDFAAPWMATTAVARIQVKPLSPEASLELLAVLTQGAALETDTEALIAQRADGVPLYLMALAEAAADVERESAHVVPPCLHELLMGRIDAVGVAKPLAQFAAASGRDFTVPLLAEVAGCSAAEIEPLLTTLLQARLIVATGAGCYAFRHPMLREAAYQSLSRERRQWVHQRVAGARLALEGKTA</sequence>
<dbReference type="InterPro" id="IPR016032">
    <property type="entry name" value="Sig_transdc_resp-reg_C-effctor"/>
</dbReference>
<dbReference type="EMBL" id="LXKA01000121">
    <property type="protein sequence ID" value="OAJ63601.1"/>
    <property type="molecule type" value="Genomic_DNA"/>
</dbReference>
<protein>
    <recommendedName>
        <fullName evidence="3">Bacterial transcriptional activator domain-containing protein</fullName>
    </recommendedName>
</protein>
<gene>
    <name evidence="4" type="ORF">A6V37_19900</name>
</gene>
<dbReference type="SUPFAM" id="SSF46894">
    <property type="entry name" value="C-terminal effector domain of the bipartite response regulators"/>
    <property type="match status" value="1"/>
</dbReference>
<dbReference type="PANTHER" id="PTHR16305">
    <property type="entry name" value="TESTICULAR SOLUBLE ADENYLYL CYCLASE"/>
    <property type="match status" value="1"/>
</dbReference>
<dbReference type="Proteomes" id="UP000078116">
    <property type="component" value="Unassembled WGS sequence"/>
</dbReference>